<proteinExistence type="predicted"/>
<dbReference type="EMBL" id="JAWJWE010000003">
    <property type="protein sequence ID" value="KAK6638484.1"/>
    <property type="molecule type" value="Genomic_DNA"/>
</dbReference>
<feature type="region of interest" description="Disordered" evidence="1">
    <location>
        <begin position="1"/>
        <end position="35"/>
    </location>
</feature>
<comment type="caution">
    <text evidence="2">The sequence shown here is derived from an EMBL/GenBank/DDBJ whole genome shotgun (WGS) entry which is preliminary data.</text>
</comment>
<name>A0AAN8P0X0_POLSC</name>
<evidence type="ECO:0000313" key="3">
    <source>
        <dbReference type="Proteomes" id="UP001372834"/>
    </source>
</evidence>
<accession>A0AAN8P0X0</accession>
<feature type="compositionally biased region" description="Polar residues" evidence="1">
    <location>
        <begin position="16"/>
        <end position="31"/>
    </location>
</feature>
<sequence length="103" mass="11392">MSAAGATGARVENRETSMNAVSCGATGNQNPVGHLKEREELRWRVLAGTRIPGKCPPLISEILMTVRASRAGKETRTGSGRRMWSSEKPRWYHRGQVNTRDLT</sequence>
<evidence type="ECO:0000256" key="1">
    <source>
        <dbReference type="SAM" id="MobiDB-lite"/>
    </source>
</evidence>
<reference evidence="2 3" key="1">
    <citation type="submission" date="2023-10" db="EMBL/GenBank/DDBJ databases">
        <title>Genomes of two closely related lineages of the louse Polyplax serrata with different host specificities.</title>
        <authorList>
            <person name="Martinu J."/>
            <person name="Tarabai H."/>
            <person name="Stefka J."/>
            <person name="Hypsa V."/>
        </authorList>
    </citation>
    <scope>NUCLEOTIDE SEQUENCE [LARGE SCALE GENOMIC DNA]</scope>
    <source>
        <strain evidence="2">HR10_N</strain>
    </source>
</reference>
<organism evidence="2 3">
    <name type="scientific">Polyplax serrata</name>
    <name type="common">Common mouse louse</name>
    <dbReference type="NCBI Taxonomy" id="468196"/>
    <lineage>
        <taxon>Eukaryota</taxon>
        <taxon>Metazoa</taxon>
        <taxon>Ecdysozoa</taxon>
        <taxon>Arthropoda</taxon>
        <taxon>Hexapoda</taxon>
        <taxon>Insecta</taxon>
        <taxon>Pterygota</taxon>
        <taxon>Neoptera</taxon>
        <taxon>Paraneoptera</taxon>
        <taxon>Psocodea</taxon>
        <taxon>Troctomorpha</taxon>
        <taxon>Phthiraptera</taxon>
        <taxon>Anoplura</taxon>
        <taxon>Polyplacidae</taxon>
        <taxon>Polyplax</taxon>
    </lineage>
</organism>
<gene>
    <name evidence="2" type="ORF">RUM43_006751</name>
</gene>
<feature type="region of interest" description="Disordered" evidence="1">
    <location>
        <begin position="70"/>
        <end position="103"/>
    </location>
</feature>
<dbReference type="AlphaFoldDB" id="A0AAN8P0X0"/>
<protein>
    <submittedName>
        <fullName evidence="2">Uncharacterized protein</fullName>
    </submittedName>
</protein>
<dbReference type="Proteomes" id="UP001372834">
    <property type="component" value="Unassembled WGS sequence"/>
</dbReference>
<evidence type="ECO:0000313" key="2">
    <source>
        <dbReference type="EMBL" id="KAK6638484.1"/>
    </source>
</evidence>